<keyword evidence="5" id="KW-1185">Reference proteome</keyword>
<keyword evidence="2" id="KW-0677">Repeat</keyword>
<dbReference type="AlphaFoldDB" id="A0A8T3DW49"/>
<keyword evidence="1" id="KW-0433">Leucine-rich repeat</keyword>
<dbReference type="InterPro" id="IPR032675">
    <property type="entry name" value="LRR_dom_sf"/>
</dbReference>
<evidence type="ECO:0008006" key="6">
    <source>
        <dbReference type="Google" id="ProtNLM"/>
    </source>
</evidence>
<accession>A0A8T3DW49</accession>
<organism evidence="4 5">
    <name type="scientific">Albula goreensis</name>
    <dbReference type="NCBI Taxonomy" id="1534307"/>
    <lineage>
        <taxon>Eukaryota</taxon>
        <taxon>Metazoa</taxon>
        <taxon>Chordata</taxon>
        <taxon>Craniata</taxon>
        <taxon>Vertebrata</taxon>
        <taxon>Euteleostomi</taxon>
        <taxon>Actinopterygii</taxon>
        <taxon>Neopterygii</taxon>
        <taxon>Teleostei</taxon>
        <taxon>Albuliformes</taxon>
        <taxon>Albulidae</taxon>
        <taxon>Albula</taxon>
    </lineage>
</organism>
<evidence type="ECO:0000256" key="1">
    <source>
        <dbReference type="ARBA" id="ARBA00022614"/>
    </source>
</evidence>
<protein>
    <recommendedName>
        <fullName evidence="6">Leucine-rich repeat-containing protein 43</fullName>
    </recommendedName>
</protein>
<dbReference type="SUPFAM" id="SSF52075">
    <property type="entry name" value="Outer arm dynein light chain 1"/>
    <property type="match status" value="1"/>
</dbReference>
<evidence type="ECO:0000256" key="3">
    <source>
        <dbReference type="SAM" id="MobiDB-lite"/>
    </source>
</evidence>
<feature type="region of interest" description="Disordered" evidence="3">
    <location>
        <begin position="442"/>
        <end position="491"/>
    </location>
</feature>
<dbReference type="PANTHER" id="PTHR15454:SF19">
    <property type="entry name" value="LEUCINE-RICH REPEAT-CONTAINING PROTEIN 51"/>
    <property type="match status" value="1"/>
</dbReference>
<dbReference type="OrthoDB" id="433501at2759"/>
<name>A0A8T3DW49_9TELE</name>
<dbReference type="GO" id="GO:0005737">
    <property type="term" value="C:cytoplasm"/>
    <property type="evidence" value="ECO:0007669"/>
    <property type="project" value="TreeGrafter"/>
</dbReference>
<evidence type="ECO:0000313" key="4">
    <source>
        <dbReference type="EMBL" id="KAI1901171.1"/>
    </source>
</evidence>
<feature type="region of interest" description="Disordered" evidence="3">
    <location>
        <begin position="528"/>
        <end position="597"/>
    </location>
</feature>
<feature type="compositionally biased region" description="Basic and acidic residues" evidence="3">
    <location>
        <begin position="577"/>
        <end position="588"/>
    </location>
</feature>
<dbReference type="Proteomes" id="UP000829720">
    <property type="component" value="Unassembled WGS sequence"/>
</dbReference>
<dbReference type="PANTHER" id="PTHR15454">
    <property type="entry name" value="NISCHARIN RELATED"/>
    <property type="match status" value="1"/>
</dbReference>
<reference evidence="4" key="1">
    <citation type="submission" date="2021-01" db="EMBL/GenBank/DDBJ databases">
        <authorList>
            <person name="Zahm M."/>
            <person name="Roques C."/>
            <person name="Cabau C."/>
            <person name="Klopp C."/>
            <person name="Donnadieu C."/>
            <person name="Jouanno E."/>
            <person name="Lampietro C."/>
            <person name="Louis A."/>
            <person name="Herpin A."/>
            <person name="Echchiki A."/>
            <person name="Berthelot C."/>
            <person name="Parey E."/>
            <person name="Roest-Crollius H."/>
            <person name="Braasch I."/>
            <person name="Postlethwait J."/>
            <person name="Bobe J."/>
            <person name="Montfort J."/>
            <person name="Bouchez O."/>
            <person name="Begum T."/>
            <person name="Mejri S."/>
            <person name="Adams A."/>
            <person name="Chen W.-J."/>
            <person name="Guiguen Y."/>
        </authorList>
    </citation>
    <scope>NUCLEOTIDE SEQUENCE</scope>
    <source>
        <tissue evidence="4">Blood</tissue>
    </source>
</reference>
<dbReference type="EMBL" id="JAERUA010000004">
    <property type="protein sequence ID" value="KAI1901171.1"/>
    <property type="molecule type" value="Genomic_DNA"/>
</dbReference>
<proteinExistence type="predicted"/>
<feature type="compositionally biased region" description="Polar residues" evidence="3">
    <location>
        <begin position="561"/>
        <end position="571"/>
    </location>
</feature>
<comment type="caution">
    <text evidence="4">The sequence shown here is derived from an EMBL/GenBank/DDBJ whole genome shotgun (WGS) entry which is preliminary data.</text>
</comment>
<evidence type="ECO:0000313" key="5">
    <source>
        <dbReference type="Proteomes" id="UP000829720"/>
    </source>
</evidence>
<dbReference type="Gene3D" id="3.80.10.10">
    <property type="entry name" value="Ribonuclease Inhibitor"/>
    <property type="match status" value="1"/>
</dbReference>
<feature type="compositionally biased region" description="Basic and acidic residues" evidence="3">
    <location>
        <begin position="535"/>
        <end position="556"/>
    </location>
</feature>
<gene>
    <name evidence="4" type="ORF">AGOR_G00057440</name>
</gene>
<evidence type="ECO:0000256" key="2">
    <source>
        <dbReference type="ARBA" id="ARBA00022737"/>
    </source>
</evidence>
<sequence>MSYQSVTSAFEAQLRSLCLRHFPCGQGSWRKARGGYGEEDDGREGPRAEEPEDLIELLTSPLSPWRQEEEEEGAWSPQAAALRKLSVRAPARLSTSFIYEYFTTLRLVNKGVSIIDAGVLRFSKLEELVLTANHISDVLSAHLPATLRVLELYGNQVSSLQSLCQTPPPCLQHLGLGLNCLGSCTDTRLLTASFWPGLVSLDLSWSGFTQLLALLDSLATLPHLRTLWLEGNPLALTPAYPGLALDSLPRLLHLDGHRVTPDQRHRARGMAKLRADAVLDEAVVTVTVHRMRGVPDRSLDAESSTAEFPVVSYGYLVTYEFLPSESGGDPVTPIDLTEPVSTENSGGPSHLASGGAGCCERPLEEGGHTAPPAAVATTEHTGSEVLAGPVMVHSTPQLPWAEVLEFDHAGVHHVTDLTALKAFLLRGLRVTVQEHKVLSWPASLGESTGSKPGMEKKGGSKESARPPSGSSSNQKAREKRRKKESQTHLVQDTPIRKTLGCTCVDLRDLVSGGDQVHWLCDLGVQEQSGRVTAPQDKETSKKNKDDKKKEDKKAKPVGESTAPQRNSPSSKSRNRGRKESEMERRAESAQRGPLTVELSVRLHKWQTAA</sequence>
<feature type="compositionally biased region" description="Basic and acidic residues" evidence="3">
    <location>
        <begin position="453"/>
        <end position="464"/>
    </location>
</feature>